<dbReference type="InterPro" id="IPR012677">
    <property type="entry name" value="Nucleotide-bd_a/b_plait_sf"/>
</dbReference>
<feature type="compositionally biased region" description="Low complexity" evidence="2">
    <location>
        <begin position="94"/>
        <end position="114"/>
    </location>
</feature>
<feature type="compositionally biased region" description="Basic and acidic residues" evidence="2">
    <location>
        <begin position="84"/>
        <end position="93"/>
    </location>
</feature>
<dbReference type="EMBL" id="CAJNNW010035913">
    <property type="protein sequence ID" value="CAE8730861.1"/>
    <property type="molecule type" value="Genomic_DNA"/>
</dbReference>
<feature type="compositionally biased region" description="Basic and acidic residues" evidence="2">
    <location>
        <begin position="192"/>
        <end position="213"/>
    </location>
</feature>
<dbReference type="InterPro" id="IPR035979">
    <property type="entry name" value="RBD_domain_sf"/>
</dbReference>
<dbReference type="AlphaFoldDB" id="A0A813LJA9"/>
<feature type="non-terminal residue" evidence="4">
    <location>
        <position position="1"/>
    </location>
</feature>
<feature type="compositionally biased region" description="Low complexity" evidence="2">
    <location>
        <begin position="148"/>
        <end position="165"/>
    </location>
</feature>
<dbReference type="CDD" id="cd00590">
    <property type="entry name" value="RRM_SF"/>
    <property type="match status" value="1"/>
</dbReference>
<dbReference type="Pfam" id="PF00076">
    <property type="entry name" value="RRM_1"/>
    <property type="match status" value="1"/>
</dbReference>
<comment type="caution">
    <text evidence="4">The sequence shown here is derived from an EMBL/GenBank/DDBJ whole genome shotgun (WGS) entry which is preliminary data.</text>
</comment>
<gene>
    <name evidence="4" type="ORF">PGLA2088_LOCUS45855</name>
</gene>
<protein>
    <recommendedName>
        <fullName evidence="3">RRM domain-containing protein</fullName>
    </recommendedName>
</protein>
<feature type="compositionally biased region" description="Gly residues" evidence="2">
    <location>
        <begin position="39"/>
        <end position="48"/>
    </location>
</feature>
<feature type="region of interest" description="Disordered" evidence="2">
    <location>
        <begin position="1"/>
        <end position="247"/>
    </location>
</feature>
<keyword evidence="1" id="KW-0694">RNA-binding</keyword>
<feature type="compositionally biased region" description="Basic and acidic residues" evidence="2">
    <location>
        <begin position="168"/>
        <end position="178"/>
    </location>
</feature>
<feature type="compositionally biased region" description="Low complexity" evidence="2">
    <location>
        <begin position="219"/>
        <end position="233"/>
    </location>
</feature>
<proteinExistence type="predicted"/>
<organism evidence="4 5">
    <name type="scientific">Polarella glacialis</name>
    <name type="common">Dinoflagellate</name>
    <dbReference type="NCBI Taxonomy" id="89957"/>
    <lineage>
        <taxon>Eukaryota</taxon>
        <taxon>Sar</taxon>
        <taxon>Alveolata</taxon>
        <taxon>Dinophyceae</taxon>
        <taxon>Suessiales</taxon>
        <taxon>Suessiaceae</taxon>
        <taxon>Polarella</taxon>
    </lineage>
</organism>
<evidence type="ECO:0000259" key="3">
    <source>
        <dbReference type="PROSITE" id="PS50102"/>
    </source>
</evidence>
<dbReference type="InterPro" id="IPR000504">
    <property type="entry name" value="RRM_dom"/>
</dbReference>
<dbReference type="SUPFAM" id="SSF54928">
    <property type="entry name" value="RNA-binding domain, RBD"/>
    <property type="match status" value="1"/>
</dbReference>
<reference evidence="4" key="1">
    <citation type="submission" date="2021-02" db="EMBL/GenBank/DDBJ databases">
        <authorList>
            <person name="Dougan E. K."/>
            <person name="Rhodes N."/>
            <person name="Thang M."/>
            <person name="Chan C."/>
        </authorList>
    </citation>
    <scope>NUCLEOTIDE SEQUENCE</scope>
</reference>
<dbReference type="Gene3D" id="3.30.70.330">
    <property type="match status" value="1"/>
</dbReference>
<name>A0A813LJA9_POLGL</name>
<evidence type="ECO:0000313" key="5">
    <source>
        <dbReference type="Proteomes" id="UP000626109"/>
    </source>
</evidence>
<sequence length="330" mass="37327">REDRRVTYEESRGRGSTREERFESSGSGKGHTKGPSQRGKGGGDYGGKGSDEGHRGYGDDRSRKDGQEARGHQVDRGFQGQLDQRYDHGRRDNNSNSSNNNSNNNSNSNSNYGNNDRRDDRGNREFERNPPPRRDERGENRGPRQFEPQHQQQPHQQQQQQQQQQRGAPRDDFVRGGARDNNNSNSNSSNADARDRRAGADSMRRPAHEEVRGRPPYRPAAGPIGRAAAGSRSRSIRRRVPQAQERPSKPVKVIILNLPSDMDEAEFKDTASAFGRVTALKLFDSRPKMPRRGWVEYATLREAENAVKELDQRSMAEWELLLSANIDLGR</sequence>
<feature type="compositionally biased region" description="Basic and acidic residues" evidence="2">
    <location>
        <begin position="49"/>
        <end position="75"/>
    </location>
</feature>
<evidence type="ECO:0000256" key="1">
    <source>
        <dbReference type="PROSITE-ProRule" id="PRU00176"/>
    </source>
</evidence>
<dbReference type="GO" id="GO:0003723">
    <property type="term" value="F:RNA binding"/>
    <property type="evidence" value="ECO:0007669"/>
    <property type="project" value="UniProtKB-UniRule"/>
</dbReference>
<accession>A0A813LJA9</accession>
<feature type="compositionally biased region" description="Basic and acidic residues" evidence="2">
    <location>
        <begin position="115"/>
        <end position="144"/>
    </location>
</feature>
<dbReference type="Proteomes" id="UP000626109">
    <property type="component" value="Unassembled WGS sequence"/>
</dbReference>
<feature type="compositionally biased region" description="Basic and acidic residues" evidence="2">
    <location>
        <begin position="1"/>
        <end position="23"/>
    </location>
</feature>
<dbReference type="SMART" id="SM00360">
    <property type="entry name" value="RRM"/>
    <property type="match status" value="1"/>
</dbReference>
<evidence type="ECO:0000313" key="4">
    <source>
        <dbReference type="EMBL" id="CAE8730861.1"/>
    </source>
</evidence>
<evidence type="ECO:0000256" key="2">
    <source>
        <dbReference type="SAM" id="MobiDB-lite"/>
    </source>
</evidence>
<feature type="domain" description="RRM" evidence="3">
    <location>
        <begin position="251"/>
        <end position="330"/>
    </location>
</feature>
<dbReference type="PROSITE" id="PS50102">
    <property type="entry name" value="RRM"/>
    <property type="match status" value="1"/>
</dbReference>
<feature type="compositionally biased region" description="Low complexity" evidence="2">
    <location>
        <begin position="179"/>
        <end position="191"/>
    </location>
</feature>